<evidence type="ECO:0000313" key="7">
    <source>
        <dbReference type="EMBL" id="KAK9509066.1"/>
    </source>
</evidence>
<dbReference type="GO" id="GO:0097602">
    <property type="term" value="F:cullin family protein binding"/>
    <property type="evidence" value="ECO:0007669"/>
    <property type="project" value="TreeGrafter"/>
</dbReference>
<comment type="similarity">
    <text evidence="1">Belongs to the CCDC22 family.</text>
</comment>
<reference evidence="7 8" key="1">
    <citation type="submission" date="2022-12" db="EMBL/GenBank/DDBJ databases">
        <title>Chromosome-level genome assembly of true bugs.</title>
        <authorList>
            <person name="Ma L."/>
            <person name="Li H."/>
        </authorList>
    </citation>
    <scope>NUCLEOTIDE SEQUENCE [LARGE SCALE GENOMIC DNA]</scope>
    <source>
        <strain evidence="7">Lab_2022b</strain>
    </source>
</reference>
<dbReference type="InterPro" id="IPR048348">
    <property type="entry name" value="CCDC22_CC"/>
</dbReference>
<feature type="domain" description="CCDC22 coiled-coil" evidence="5">
    <location>
        <begin position="241"/>
        <end position="553"/>
    </location>
</feature>
<evidence type="ECO:0000259" key="6">
    <source>
        <dbReference type="Pfam" id="PF21674"/>
    </source>
</evidence>
<evidence type="ECO:0000313" key="8">
    <source>
        <dbReference type="Proteomes" id="UP001461498"/>
    </source>
</evidence>
<dbReference type="Proteomes" id="UP001461498">
    <property type="component" value="Unassembled WGS sequence"/>
</dbReference>
<keyword evidence="3" id="KW-0175">Coiled coil</keyword>
<accession>A0AAW1DEE8</accession>
<feature type="coiled-coil region" evidence="3">
    <location>
        <begin position="552"/>
        <end position="579"/>
    </location>
</feature>
<dbReference type="AlphaFoldDB" id="A0AAW1DEE8"/>
<dbReference type="Pfam" id="PF05667">
    <property type="entry name" value="CCDC22_CC"/>
    <property type="match status" value="1"/>
</dbReference>
<proteinExistence type="inferred from homology"/>
<dbReference type="InterPro" id="IPR008530">
    <property type="entry name" value="CCDC22"/>
</dbReference>
<feature type="coiled-coil region" evidence="3">
    <location>
        <begin position="402"/>
        <end position="436"/>
    </location>
</feature>
<name>A0AAW1DEE8_9HEMI</name>
<evidence type="ECO:0000256" key="3">
    <source>
        <dbReference type="SAM" id="Coils"/>
    </source>
</evidence>
<evidence type="ECO:0000256" key="4">
    <source>
        <dbReference type="SAM" id="MobiDB-lite"/>
    </source>
</evidence>
<keyword evidence="8" id="KW-1185">Reference proteome</keyword>
<dbReference type="PANTHER" id="PTHR15668">
    <property type="entry name" value="JM1 PROTEIN"/>
    <property type="match status" value="1"/>
</dbReference>
<evidence type="ECO:0000259" key="5">
    <source>
        <dbReference type="Pfam" id="PF05667"/>
    </source>
</evidence>
<feature type="domain" description="CCDC22 N-terminal" evidence="6">
    <location>
        <begin position="1"/>
        <end position="107"/>
    </location>
</feature>
<comment type="caution">
    <text evidence="7">The sequence shown here is derived from an EMBL/GenBank/DDBJ whole genome shotgun (WGS) entry which is preliminary data.</text>
</comment>
<organism evidence="7 8">
    <name type="scientific">Rhynocoris fuscipes</name>
    <dbReference type="NCBI Taxonomy" id="488301"/>
    <lineage>
        <taxon>Eukaryota</taxon>
        <taxon>Metazoa</taxon>
        <taxon>Ecdysozoa</taxon>
        <taxon>Arthropoda</taxon>
        <taxon>Hexapoda</taxon>
        <taxon>Insecta</taxon>
        <taxon>Pterygota</taxon>
        <taxon>Neoptera</taxon>
        <taxon>Paraneoptera</taxon>
        <taxon>Hemiptera</taxon>
        <taxon>Heteroptera</taxon>
        <taxon>Panheteroptera</taxon>
        <taxon>Cimicomorpha</taxon>
        <taxon>Reduviidae</taxon>
        <taxon>Harpactorinae</taxon>
        <taxon>Harpactorini</taxon>
        <taxon>Rhynocoris</taxon>
    </lineage>
</organism>
<feature type="region of interest" description="Disordered" evidence="4">
    <location>
        <begin position="211"/>
        <end position="233"/>
    </location>
</feature>
<sequence>MEEVDKIIIHSLKDIGCDISDEIDCLEQFTTNLIIEAASKCISVITPGLEVPSTLPQNMAARFQVGAMIADACKKLGYMGEVGYQTFLYSNVVEVRRVFMFLIEKLPREQEKTIVESDDPVIKLKAEIGRAMKMCLEKRLELKDLTSRPFISISLETGITLPGIKCRLPPQAWREYCLKELPFITKQANPIQTLASLTTVNARRKCELELANKSKDSTPTSSSTALIPPTPAPRRSLKFNNTWLAVHEHILFTEEEAKSSAQGSASNKSNLIKKELEEELKTEETEEERRKKDRLELESLKEKIEEIQTSLQSVNGLLLQVEKEFELEMSTSEQRSVENQAHSKAIELLADHENSIEKLDKITASVRKKLVALAGQWEEYRRPLMEKYRQARSAVLLRQDENEKQLETIQAIKEKLDSINKQIANKQLARDKLQEEYDQLPKNIKRSAYTRRILEIIGNIKKQRDEIDKVIKDMKTLQKDTNLLSEKLERSFKVTEETIFRNSKKDEHSKNAHKFLLILHSDCSDIVSMVQETGATVREIRELEEQIEVESSKNIGANLKRITADLQQMKEENKSLGNQLKMLDT</sequence>
<dbReference type="EMBL" id="JAPXFL010000003">
    <property type="protein sequence ID" value="KAK9509066.1"/>
    <property type="molecule type" value="Genomic_DNA"/>
</dbReference>
<dbReference type="Pfam" id="PF21674">
    <property type="entry name" value="CCDC22_N"/>
    <property type="match status" value="1"/>
</dbReference>
<evidence type="ECO:0000256" key="1">
    <source>
        <dbReference type="ARBA" id="ARBA00006438"/>
    </source>
</evidence>
<dbReference type="PANTHER" id="PTHR15668:SF4">
    <property type="entry name" value="COILED-COIL DOMAIN-CONTAINING PROTEIN 22"/>
    <property type="match status" value="1"/>
</dbReference>
<dbReference type="InterPro" id="IPR048349">
    <property type="entry name" value="CCDC22_N"/>
</dbReference>
<protein>
    <recommendedName>
        <fullName evidence="2">Coiled-coil domain-containing protein 22 homolog</fullName>
    </recommendedName>
</protein>
<dbReference type="GO" id="GO:2000060">
    <property type="term" value="P:positive regulation of ubiquitin-dependent protein catabolic process"/>
    <property type="evidence" value="ECO:0007669"/>
    <property type="project" value="TreeGrafter"/>
</dbReference>
<feature type="coiled-coil region" evidence="3">
    <location>
        <begin position="266"/>
        <end position="317"/>
    </location>
</feature>
<gene>
    <name evidence="7" type="ORF">O3M35_006465</name>
</gene>
<evidence type="ECO:0000256" key="2">
    <source>
        <dbReference type="ARBA" id="ARBA00017553"/>
    </source>
</evidence>